<protein>
    <submittedName>
        <fullName evidence="3">DNA repair exonuclease</fullName>
    </submittedName>
</protein>
<dbReference type="SUPFAM" id="SSF56300">
    <property type="entry name" value="Metallo-dependent phosphatases"/>
    <property type="match status" value="1"/>
</dbReference>
<comment type="caution">
    <text evidence="3">The sequence shown here is derived from an EMBL/GenBank/DDBJ whole genome shotgun (WGS) entry which is preliminary data.</text>
</comment>
<feature type="domain" description="Calcineurin-like phosphoesterase" evidence="2">
    <location>
        <begin position="3"/>
        <end position="93"/>
    </location>
</feature>
<dbReference type="Proteomes" id="UP000318509">
    <property type="component" value="Unassembled WGS sequence"/>
</dbReference>
<dbReference type="AlphaFoldDB" id="A0A537K262"/>
<evidence type="ECO:0000313" key="3">
    <source>
        <dbReference type="EMBL" id="TMI89849.1"/>
    </source>
</evidence>
<keyword evidence="3" id="KW-0269">Exonuclease</keyword>
<dbReference type="InterPro" id="IPR041796">
    <property type="entry name" value="Mre11_N"/>
</dbReference>
<dbReference type="PANTHER" id="PTHR30337">
    <property type="entry name" value="COMPONENT OF ATP-DEPENDENT DSDNA EXONUCLEASE"/>
    <property type="match status" value="1"/>
</dbReference>
<name>A0A537K262_9BACT</name>
<evidence type="ECO:0000313" key="4">
    <source>
        <dbReference type="Proteomes" id="UP000318509"/>
    </source>
</evidence>
<dbReference type="InterPro" id="IPR029052">
    <property type="entry name" value="Metallo-depent_PP-like"/>
</dbReference>
<dbReference type="InterPro" id="IPR004843">
    <property type="entry name" value="Calcineurin-like_PHP"/>
</dbReference>
<accession>A0A537K262</accession>
<dbReference type="GO" id="GO:0004527">
    <property type="term" value="F:exonuclease activity"/>
    <property type="evidence" value="ECO:0007669"/>
    <property type="project" value="UniProtKB-KW"/>
</dbReference>
<gene>
    <name evidence="3" type="ORF">E6H00_08850</name>
</gene>
<keyword evidence="1" id="KW-0378">Hydrolase</keyword>
<organism evidence="3 4">
    <name type="scientific">Candidatus Segetimicrobium genomatis</name>
    <dbReference type="NCBI Taxonomy" id="2569760"/>
    <lineage>
        <taxon>Bacteria</taxon>
        <taxon>Bacillati</taxon>
        <taxon>Candidatus Sysuimicrobiota</taxon>
        <taxon>Candidatus Sysuimicrobiia</taxon>
        <taxon>Candidatus Sysuimicrobiales</taxon>
        <taxon>Candidatus Segetimicrobiaceae</taxon>
        <taxon>Candidatus Segetimicrobium</taxon>
    </lineage>
</organism>
<dbReference type="Pfam" id="PF00149">
    <property type="entry name" value="Metallophos"/>
    <property type="match status" value="1"/>
</dbReference>
<reference evidence="3 4" key="1">
    <citation type="journal article" date="2019" name="Nat. Microbiol.">
        <title>Mediterranean grassland soil C-N compound turnover is dependent on rainfall and depth, and is mediated by genomically divergent microorganisms.</title>
        <authorList>
            <person name="Diamond S."/>
            <person name="Andeer P.F."/>
            <person name="Li Z."/>
            <person name="Crits-Christoph A."/>
            <person name="Burstein D."/>
            <person name="Anantharaman K."/>
            <person name="Lane K.R."/>
            <person name="Thomas B.C."/>
            <person name="Pan C."/>
            <person name="Northen T.R."/>
            <person name="Banfield J.F."/>
        </authorList>
    </citation>
    <scope>NUCLEOTIDE SEQUENCE [LARGE SCALE GENOMIC DNA]</scope>
    <source>
        <strain evidence="3">NP_3</strain>
    </source>
</reference>
<proteinExistence type="predicted"/>
<keyword evidence="3" id="KW-0540">Nuclease</keyword>
<dbReference type="Gene3D" id="3.60.21.10">
    <property type="match status" value="1"/>
</dbReference>
<dbReference type="CDD" id="cd00840">
    <property type="entry name" value="MPP_Mre11_N"/>
    <property type="match status" value="1"/>
</dbReference>
<dbReference type="InterPro" id="IPR050535">
    <property type="entry name" value="DNA_Repair-Maintenance_Comp"/>
</dbReference>
<dbReference type="EMBL" id="VBAK01000118">
    <property type="protein sequence ID" value="TMI89849.1"/>
    <property type="molecule type" value="Genomic_DNA"/>
</dbReference>
<evidence type="ECO:0000259" key="2">
    <source>
        <dbReference type="Pfam" id="PF00149"/>
    </source>
</evidence>
<sequence>MSIRLLHTSDVHLGATFKVLGERGREQHRQVRETFARVAGLAIEERVDAVLIAGDLFDSVAAARVQAPFAAEQLGRLGEAGIPVVLIAGNHDPLGEGSASVWADLTARCPHLSVLGPALETRAFPELDLTVVGRSVADRLSAESPLTGLPVPRRTHFLVALAHGSVQRPDLPARFGLITPEEIAASGVDYLALGDWHSTRDVSSGGVRAWYSGAPEMIGLDEPDCGSVCLVTLGAPGDIEVVRRPVGRRRGRHITLDLAGSGGAEGVARAIRGHADASLALVVTLGGLVGLADRVNVERLREDLGPEFFRLEIRDESHLRLDAVDPSLYPEGTVLGGFVRAMQEQIAGREGEARAIAEDALQWGVALLEGKEVLT</sequence>
<evidence type="ECO:0000256" key="1">
    <source>
        <dbReference type="ARBA" id="ARBA00022801"/>
    </source>
</evidence>